<dbReference type="AlphaFoldDB" id="A0A809S179"/>
<keyword evidence="1" id="KW-1133">Transmembrane helix</keyword>
<gene>
    <name evidence="2" type="ORF">SFSGTM_10060</name>
</gene>
<dbReference type="InterPro" id="IPR022064">
    <property type="entry name" value="DUF3619"/>
</dbReference>
<dbReference type="Pfam" id="PF12279">
    <property type="entry name" value="DUF3619"/>
    <property type="match status" value="1"/>
</dbReference>
<reference evidence="3" key="1">
    <citation type="submission" date="2019-11" db="EMBL/GenBank/DDBJ databases">
        <title>Isolation and characterization of a novel species in the genus Sulfuriferula.</title>
        <authorList>
            <person name="Mochizuki J."/>
            <person name="Kojima H."/>
            <person name="Fukui M."/>
        </authorList>
    </citation>
    <scope>NUCLEOTIDE SEQUENCE [LARGE SCALE GENOMIC DNA]</scope>
    <source>
        <strain evidence="3">SGTM</strain>
    </source>
</reference>
<dbReference type="KEGG" id="sniv:SFSGTM_10060"/>
<name>A0A809S179_9PROT</name>
<keyword evidence="1" id="KW-0812">Transmembrane</keyword>
<keyword evidence="3" id="KW-1185">Reference proteome</keyword>
<dbReference type="Proteomes" id="UP000463939">
    <property type="component" value="Chromosome"/>
</dbReference>
<evidence type="ECO:0000313" key="2">
    <source>
        <dbReference type="EMBL" id="BBP00298.1"/>
    </source>
</evidence>
<evidence type="ECO:0000256" key="1">
    <source>
        <dbReference type="SAM" id="Phobius"/>
    </source>
</evidence>
<protein>
    <recommendedName>
        <fullName evidence="4">DUF3619 family protein</fullName>
    </recommendedName>
</protein>
<proteinExistence type="predicted"/>
<sequence>MNNSDDILAKKIIAELNAGLDDVRPEILERLHLARERACAHAQHKSEAHVGAGHSMALVDKLRQHRMGILGAVLMMLLLASFVVMQSNMDDDDDTASVDTALLTGDLPVNAYLDGHISKWVNNDSE</sequence>
<dbReference type="RefSeq" id="WP_162084245.1">
    <property type="nucleotide sequence ID" value="NZ_AP021881.1"/>
</dbReference>
<accession>A0A809S179</accession>
<organism evidence="2 3">
    <name type="scientific">Sulfuriferula nivalis</name>
    <dbReference type="NCBI Taxonomy" id="2675298"/>
    <lineage>
        <taxon>Bacteria</taxon>
        <taxon>Pseudomonadati</taxon>
        <taxon>Pseudomonadota</taxon>
        <taxon>Betaproteobacteria</taxon>
        <taxon>Nitrosomonadales</taxon>
        <taxon>Sulfuricellaceae</taxon>
        <taxon>Sulfuriferula</taxon>
    </lineage>
</organism>
<evidence type="ECO:0008006" key="4">
    <source>
        <dbReference type="Google" id="ProtNLM"/>
    </source>
</evidence>
<evidence type="ECO:0000313" key="3">
    <source>
        <dbReference type="Proteomes" id="UP000463939"/>
    </source>
</evidence>
<dbReference type="EMBL" id="AP021881">
    <property type="protein sequence ID" value="BBP00298.1"/>
    <property type="molecule type" value="Genomic_DNA"/>
</dbReference>
<feature type="transmembrane region" description="Helical" evidence="1">
    <location>
        <begin position="67"/>
        <end position="85"/>
    </location>
</feature>
<keyword evidence="1" id="KW-0472">Membrane</keyword>